<evidence type="ECO:0000256" key="4">
    <source>
        <dbReference type="PROSITE-ProRule" id="PRU00433"/>
    </source>
</evidence>
<keyword evidence="5" id="KW-0732">Signal</keyword>
<feature type="domain" description="Cytochrome c" evidence="6">
    <location>
        <begin position="27"/>
        <end position="134"/>
    </location>
</feature>
<keyword evidence="3 4" id="KW-0408">Iron</keyword>
<dbReference type="EMBL" id="BJYZ01000020">
    <property type="protein sequence ID" value="GEO40275.1"/>
    <property type="molecule type" value="Genomic_DNA"/>
</dbReference>
<evidence type="ECO:0000256" key="5">
    <source>
        <dbReference type="SAM" id="SignalP"/>
    </source>
</evidence>
<reference evidence="7 8" key="1">
    <citation type="submission" date="2019-07" db="EMBL/GenBank/DDBJ databases">
        <title>Whole genome shotgun sequence of Skermanella aerolata NBRC 106429.</title>
        <authorList>
            <person name="Hosoyama A."/>
            <person name="Uohara A."/>
            <person name="Ohji S."/>
            <person name="Ichikawa N."/>
        </authorList>
    </citation>
    <scope>NUCLEOTIDE SEQUENCE [LARGE SCALE GENOMIC DNA]</scope>
    <source>
        <strain evidence="7 8">NBRC 106429</strain>
    </source>
</reference>
<evidence type="ECO:0000256" key="1">
    <source>
        <dbReference type="ARBA" id="ARBA00022617"/>
    </source>
</evidence>
<comment type="caution">
    <text evidence="7">The sequence shown here is derived from an EMBL/GenBank/DDBJ whole genome shotgun (WGS) entry which is preliminary data.</text>
</comment>
<dbReference type="AlphaFoldDB" id="A0A512DUY8"/>
<keyword evidence="1 4" id="KW-0349">Heme</keyword>
<protein>
    <recommendedName>
        <fullName evidence="6">Cytochrome c domain-containing protein</fullName>
    </recommendedName>
</protein>
<feature type="signal peptide" evidence="5">
    <location>
        <begin position="1"/>
        <end position="28"/>
    </location>
</feature>
<feature type="chain" id="PRO_5022239035" description="Cytochrome c domain-containing protein" evidence="5">
    <location>
        <begin position="29"/>
        <end position="160"/>
    </location>
</feature>
<accession>A0A512DUY8</accession>
<evidence type="ECO:0000256" key="3">
    <source>
        <dbReference type="ARBA" id="ARBA00023004"/>
    </source>
</evidence>
<dbReference type="InterPro" id="IPR036909">
    <property type="entry name" value="Cyt_c-like_dom_sf"/>
</dbReference>
<dbReference type="Gene3D" id="1.10.760.10">
    <property type="entry name" value="Cytochrome c-like domain"/>
    <property type="match status" value="1"/>
</dbReference>
<name>A0A512DUY8_9PROT</name>
<keyword evidence="2 4" id="KW-0479">Metal-binding</keyword>
<dbReference type="Proteomes" id="UP000321523">
    <property type="component" value="Unassembled WGS sequence"/>
</dbReference>
<keyword evidence="8" id="KW-1185">Reference proteome</keyword>
<dbReference type="PROSITE" id="PS51007">
    <property type="entry name" value="CYTC"/>
    <property type="match status" value="1"/>
</dbReference>
<organism evidence="7 8">
    <name type="scientific">Skermanella aerolata</name>
    <dbReference type="NCBI Taxonomy" id="393310"/>
    <lineage>
        <taxon>Bacteria</taxon>
        <taxon>Pseudomonadati</taxon>
        <taxon>Pseudomonadota</taxon>
        <taxon>Alphaproteobacteria</taxon>
        <taxon>Rhodospirillales</taxon>
        <taxon>Azospirillaceae</taxon>
        <taxon>Skermanella</taxon>
    </lineage>
</organism>
<dbReference type="Pfam" id="PF13442">
    <property type="entry name" value="Cytochrome_CBB3"/>
    <property type="match status" value="1"/>
</dbReference>
<gene>
    <name evidence="7" type="ORF">SAE02_44230</name>
</gene>
<evidence type="ECO:0000313" key="8">
    <source>
        <dbReference type="Proteomes" id="UP000321523"/>
    </source>
</evidence>
<dbReference type="SUPFAM" id="SSF46626">
    <property type="entry name" value="Cytochrome c"/>
    <property type="match status" value="1"/>
</dbReference>
<sequence length="160" mass="16848">MRIFKGAVLSSLTAAVLTLPLLGGPAWGAEDGKAIYERANCVGCHKWHGGGGGGYGGAALSLRDTHMDRDQLIEVVRCGRPGTRMPFHDKNAWSTVQCYGVDAKAGSAEAAPQAAEFLTASEIATVADYVMGNLKGKGKPDRADCVAFWGEGAKQCLTYK</sequence>
<evidence type="ECO:0000256" key="2">
    <source>
        <dbReference type="ARBA" id="ARBA00022723"/>
    </source>
</evidence>
<dbReference type="GO" id="GO:0020037">
    <property type="term" value="F:heme binding"/>
    <property type="evidence" value="ECO:0007669"/>
    <property type="project" value="InterPro"/>
</dbReference>
<evidence type="ECO:0000313" key="7">
    <source>
        <dbReference type="EMBL" id="GEO40275.1"/>
    </source>
</evidence>
<dbReference type="GO" id="GO:0009055">
    <property type="term" value="F:electron transfer activity"/>
    <property type="evidence" value="ECO:0007669"/>
    <property type="project" value="InterPro"/>
</dbReference>
<evidence type="ECO:0000259" key="6">
    <source>
        <dbReference type="PROSITE" id="PS51007"/>
    </source>
</evidence>
<dbReference type="InterPro" id="IPR009056">
    <property type="entry name" value="Cyt_c-like_dom"/>
</dbReference>
<proteinExistence type="predicted"/>
<dbReference type="GO" id="GO:0046872">
    <property type="term" value="F:metal ion binding"/>
    <property type="evidence" value="ECO:0007669"/>
    <property type="project" value="UniProtKB-KW"/>
</dbReference>